<comment type="similarity">
    <text evidence="1">Belongs to the LytR/CpsA/Psr (LCP) family.</text>
</comment>
<dbReference type="EMBL" id="SLXK01000005">
    <property type="protein sequence ID" value="TCP30584.1"/>
    <property type="molecule type" value="Genomic_DNA"/>
</dbReference>
<evidence type="ECO:0000313" key="5">
    <source>
        <dbReference type="Proteomes" id="UP000295416"/>
    </source>
</evidence>
<evidence type="ECO:0000256" key="2">
    <source>
        <dbReference type="SAM" id="Phobius"/>
    </source>
</evidence>
<dbReference type="AlphaFoldDB" id="A0A4R2P8R8"/>
<keyword evidence="2" id="KW-1133">Transmembrane helix</keyword>
<dbReference type="PANTHER" id="PTHR33392:SF6">
    <property type="entry name" value="POLYISOPRENYL-TEICHOIC ACID--PEPTIDOGLYCAN TEICHOIC ACID TRANSFERASE TAGU"/>
    <property type="match status" value="1"/>
</dbReference>
<keyword evidence="2" id="KW-0812">Transmembrane</keyword>
<evidence type="ECO:0000259" key="3">
    <source>
        <dbReference type="Pfam" id="PF03816"/>
    </source>
</evidence>
<evidence type="ECO:0000313" key="4">
    <source>
        <dbReference type="EMBL" id="TCP30584.1"/>
    </source>
</evidence>
<dbReference type="PANTHER" id="PTHR33392">
    <property type="entry name" value="POLYISOPRENYL-TEICHOIC ACID--PEPTIDOGLYCAN TEICHOIC ACID TRANSFERASE TAGU"/>
    <property type="match status" value="1"/>
</dbReference>
<dbReference type="Gene3D" id="3.40.630.190">
    <property type="entry name" value="LCP protein"/>
    <property type="match status" value="1"/>
</dbReference>
<dbReference type="Pfam" id="PF03816">
    <property type="entry name" value="LytR_cpsA_psr"/>
    <property type="match status" value="1"/>
</dbReference>
<proteinExistence type="inferred from homology"/>
<reference evidence="4 5" key="1">
    <citation type="submission" date="2019-03" db="EMBL/GenBank/DDBJ databases">
        <title>Genomic Encyclopedia of Type Strains, Phase IV (KMG-IV): sequencing the most valuable type-strain genomes for metagenomic binning, comparative biology and taxonomic classification.</title>
        <authorList>
            <person name="Goeker M."/>
        </authorList>
    </citation>
    <scope>NUCLEOTIDE SEQUENCE [LARGE SCALE GENOMIC DNA]</scope>
    <source>
        <strain evidence="4 5">DSM 19377</strain>
    </source>
</reference>
<protein>
    <submittedName>
        <fullName evidence="4">LytR family transcriptional attenuator</fullName>
    </submittedName>
</protein>
<dbReference type="RefSeq" id="WP_243646961.1">
    <property type="nucleotide sequence ID" value="NZ_SLXK01000005.1"/>
</dbReference>
<keyword evidence="5" id="KW-1185">Reference proteome</keyword>
<dbReference type="NCBIfam" id="TIGR00350">
    <property type="entry name" value="lytR_cpsA_psr"/>
    <property type="match status" value="1"/>
</dbReference>
<organism evidence="4 5">
    <name type="scientific">Scopulibacillus darangshiensis</name>
    <dbReference type="NCBI Taxonomy" id="442528"/>
    <lineage>
        <taxon>Bacteria</taxon>
        <taxon>Bacillati</taxon>
        <taxon>Bacillota</taxon>
        <taxon>Bacilli</taxon>
        <taxon>Bacillales</taxon>
        <taxon>Sporolactobacillaceae</taxon>
        <taxon>Scopulibacillus</taxon>
    </lineage>
</organism>
<keyword evidence="2" id="KW-0472">Membrane</keyword>
<dbReference type="InterPro" id="IPR050922">
    <property type="entry name" value="LytR/CpsA/Psr_CW_biosynth"/>
</dbReference>
<gene>
    <name evidence="4" type="ORF">EV207_105113</name>
</gene>
<evidence type="ECO:0000256" key="1">
    <source>
        <dbReference type="ARBA" id="ARBA00006068"/>
    </source>
</evidence>
<dbReference type="InterPro" id="IPR004474">
    <property type="entry name" value="LytR_CpsA_psr"/>
</dbReference>
<feature type="domain" description="Cell envelope-related transcriptional attenuator" evidence="3">
    <location>
        <begin position="75"/>
        <end position="216"/>
    </location>
</feature>
<feature type="transmembrane region" description="Helical" evidence="2">
    <location>
        <begin position="6"/>
        <end position="27"/>
    </location>
</feature>
<sequence>MKKIIIIGAVIIGLLIFGTTGYAYYMYHSLGKTVKSMNEPLKDQDPGQKEKHIEPAKPISFLLLGVDQRKHDTGRSDAMLVVTVNPQKKSVKILSIPRDTRTTIPGREGMDKINAAYAYGGADLSVKTVENLFHIPIDYYVKINMEGLEDLIDAVGGVTVNSDFSFSYGGYSFQKGENQLDGKRALAYVRMRKQDPRGDIGREARQRDVIQAVAEKELSLSGLKDLPDVLNIIGDNVKTNLTLNDMKAIYQNDKDALQSVESLHLDGSGKIIDGLWYYIVNDKVIHHVSNELRNQLELTGTDVGKTSIGS</sequence>
<comment type="caution">
    <text evidence="4">The sequence shown here is derived from an EMBL/GenBank/DDBJ whole genome shotgun (WGS) entry which is preliminary data.</text>
</comment>
<dbReference type="Proteomes" id="UP000295416">
    <property type="component" value="Unassembled WGS sequence"/>
</dbReference>
<accession>A0A4R2P8R8</accession>
<name>A0A4R2P8R8_9BACL</name>